<feature type="transmembrane region" description="Helical" evidence="1">
    <location>
        <begin position="43"/>
        <end position="59"/>
    </location>
</feature>
<accession>E7RFU7</accession>
<reference evidence="2 3" key="1">
    <citation type="journal article" date="2011" name="J. Bacteriol.">
        <title>The Draft Genome of Planococcus donghaensis MPA1U2 Reveals Nonsporulation Pathways Controlled by a Conserved Spo0A Regulon.</title>
        <authorList>
            <person name="Pearson M.D."/>
            <person name="Noller H.F."/>
        </authorList>
    </citation>
    <scope>NUCLEOTIDE SEQUENCE [LARGE SCALE GENOMIC DNA]</scope>
    <source>
        <strain evidence="2 3">MPA1U2</strain>
    </source>
</reference>
<gene>
    <name evidence="2" type="ORF">GPDM_06725</name>
</gene>
<dbReference type="AlphaFoldDB" id="E7RFU7"/>
<evidence type="ECO:0000313" key="3">
    <source>
        <dbReference type="Proteomes" id="UP000003052"/>
    </source>
</evidence>
<organism evidence="2 3">
    <name type="scientific">Planococcus donghaensis MPA1U2</name>
    <dbReference type="NCBI Taxonomy" id="933115"/>
    <lineage>
        <taxon>Bacteria</taxon>
        <taxon>Bacillati</taxon>
        <taxon>Bacillota</taxon>
        <taxon>Bacilli</taxon>
        <taxon>Bacillales</taxon>
        <taxon>Caryophanaceae</taxon>
        <taxon>Planococcus</taxon>
    </lineage>
</organism>
<comment type="caution">
    <text evidence="2">The sequence shown here is derived from an EMBL/GenBank/DDBJ whole genome shotgun (WGS) entry which is preliminary data.</text>
</comment>
<keyword evidence="1" id="KW-0472">Membrane</keyword>
<dbReference type="EMBL" id="AEPB01000022">
    <property type="protein sequence ID" value="EGA90217.1"/>
    <property type="molecule type" value="Genomic_DNA"/>
</dbReference>
<dbReference type="Proteomes" id="UP000003052">
    <property type="component" value="Unassembled WGS sequence"/>
</dbReference>
<sequence length="92" mass="11116">MWLETVYTFLYYFSLMYLPWLLLMISVYLFVVGVAFESLRRMIIGFLVFLPNLIALLFLDIEPLLYMTLLLPFFQVVLAIRYYRQEKVRTKA</sequence>
<keyword evidence="1" id="KW-1133">Transmembrane helix</keyword>
<evidence type="ECO:0000256" key="1">
    <source>
        <dbReference type="SAM" id="Phobius"/>
    </source>
</evidence>
<feature type="transmembrane region" description="Helical" evidence="1">
    <location>
        <begin position="12"/>
        <end position="36"/>
    </location>
</feature>
<keyword evidence="1" id="KW-0812">Transmembrane</keyword>
<name>E7RFU7_9BACL</name>
<feature type="transmembrane region" description="Helical" evidence="1">
    <location>
        <begin position="65"/>
        <end position="83"/>
    </location>
</feature>
<evidence type="ECO:0000313" key="2">
    <source>
        <dbReference type="EMBL" id="EGA90217.1"/>
    </source>
</evidence>
<proteinExistence type="predicted"/>
<protein>
    <submittedName>
        <fullName evidence="2">Uncharacterized protein</fullName>
    </submittedName>
</protein>